<evidence type="ECO:0000256" key="11">
    <source>
        <dbReference type="ARBA" id="ARBA00023212"/>
    </source>
</evidence>
<keyword evidence="9" id="KW-0007">Acetylation</keyword>
<evidence type="ECO:0000313" key="16">
    <source>
        <dbReference type="Proteomes" id="UP001152747"/>
    </source>
</evidence>
<evidence type="ECO:0000256" key="1">
    <source>
        <dbReference type="ARBA" id="ARBA00004300"/>
    </source>
</evidence>
<evidence type="ECO:0000256" key="3">
    <source>
        <dbReference type="ARBA" id="ARBA00004544"/>
    </source>
</evidence>
<gene>
    <name evidence="15" type="ORF">CAMP_LOCUS8415</name>
</gene>
<dbReference type="Pfam" id="PF05502">
    <property type="entry name" value="Dynactin_p62"/>
    <property type="match status" value="2"/>
</dbReference>
<reference evidence="15" key="1">
    <citation type="submission" date="2022-11" db="EMBL/GenBank/DDBJ databases">
        <authorList>
            <person name="Kikuchi T."/>
        </authorList>
    </citation>
    <scope>NUCLEOTIDE SEQUENCE</scope>
    <source>
        <strain evidence="15">PS1010</strain>
    </source>
</reference>
<keyword evidence="10" id="KW-0175">Coiled coil</keyword>
<evidence type="ECO:0000313" key="15">
    <source>
        <dbReference type="EMBL" id="CAI5445778.1"/>
    </source>
</evidence>
<name>A0A9P1N0T8_9PELO</name>
<dbReference type="Proteomes" id="UP001152747">
    <property type="component" value="Unassembled WGS sequence"/>
</dbReference>
<evidence type="ECO:0000256" key="4">
    <source>
        <dbReference type="ARBA" id="ARBA00004657"/>
    </source>
</evidence>
<keyword evidence="11" id="KW-0206">Cytoskeleton</keyword>
<protein>
    <recommendedName>
        <fullName evidence="13">Dynactin subunit 4</fullName>
    </recommendedName>
</protein>
<evidence type="ECO:0000256" key="10">
    <source>
        <dbReference type="ARBA" id="ARBA00023054"/>
    </source>
</evidence>
<comment type="caution">
    <text evidence="15">The sequence shown here is derived from an EMBL/GenBank/DDBJ whole genome shotgun (WGS) entry which is preliminary data.</text>
</comment>
<accession>A0A9P1N0T8</accession>
<dbReference type="GO" id="GO:0005869">
    <property type="term" value="C:dynactin complex"/>
    <property type="evidence" value="ECO:0007669"/>
    <property type="project" value="InterPro"/>
</dbReference>
<evidence type="ECO:0000256" key="12">
    <source>
        <dbReference type="ARBA" id="ARBA00034776"/>
    </source>
</evidence>
<organism evidence="15 16">
    <name type="scientific">Caenorhabditis angaria</name>
    <dbReference type="NCBI Taxonomy" id="860376"/>
    <lineage>
        <taxon>Eukaryota</taxon>
        <taxon>Metazoa</taxon>
        <taxon>Ecdysozoa</taxon>
        <taxon>Nematoda</taxon>
        <taxon>Chromadorea</taxon>
        <taxon>Rhabditida</taxon>
        <taxon>Rhabditina</taxon>
        <taxon>Rhabditomorpha</taxon>
        <taxon>Rhabditoidea</taxon>
        <taxon>Rhabditidae</taxon>
        <taxon>Peloderinae</taxon>
        <taxon>Caenorhabditis</taxon>
    </lineage>
</organism>
<dbReference type="PANTHER" id="PTHR13034:SF2">
    <property type="entry name" value="DYNACTIN SUBUNIT 4"/>
    <property type="match status" value="1"/>
</dbReference>
<evidence type="ECO:0000256" key="9">
    <source>
        <dbReference type="ARBA" id="ARBA00022990"/>
    </source>
</evidence>
<keyword evidence="7" id="KW-0597">Phosphoprotein</keyword>
<evidence type="ECO:0000256" key="13">
    <source>
        <dbReference type="ARBA" id="ARBA00034864"/>
    </source>
</evidence>
<evidence type="ECO:0000256" key="7">
    <source>
        <dbReference type="ARBA" id="ARBA00022553"/>
    </source>
</evidence>
<evidence type="ECO:0000256" key="5">
    <source>
        <dbReference type="ARBA" id="ARBA00022490"/>
    </source>
</evidence>
<dbReference type="GO" id="GO:0030016">
    <property type="term" value="C:myofibril"/>
    <property type="evidence" value="ECO:0007669"/>
    <property type="project" value="UniProtKB-SubCell"/>
</dbReference>
<keyword evidence="16" id="KW-1185">Reference proteome</keyword>
<evidence type="ECO:0000256" key="14">
    <source>
        <dbReference type="ARBA" id="ARBA00093507"/>
    </source>
</evidence>
<keyword evidence="6" id="KW-1017">Isopeptide bond</keyword>
<evidence type="ECO:0000256" key="2">
    <source>
        <dbReference type="ARBA" id="ARBA00004529"/>
    </source>
</evidence>
<comment type="similarity">
    <text evidence="12">Belongs to the dynactin subunit 4 family.</text>
</comment>
<proteinExistence type="inferred from homology"/>
<comment type="subcellular location">
    <subcellularLocation>
        <location evidence="3">Cytoplasm</location>
        <location evidence="3">Cell cortex</location>
    </subcellularLocation>
    <subcellularLocation>
        <location evidence="1">Cytoplasm</location>
        <location evidence="1">Cytoskeleton</location>
        <location evidence="1">Microtubule organizing center</location>
        <location evidence="1">Centrosome</location>
    </subcellularLocation>
    <subcellularLocation>
        <location evidence="2">Cytoplasm</location>
        <location evidence="2">Cytoskeleton</location>
        <location evidence="2">Stress fiber</location>
    </subcellularLocation>
    <subcellularLocation>
        <location evidence="4">Cytoplasm</location>
        <location evidence="4">Myofibril</location>
    </subcellularLocation>
</comment>
<sequence length="410" mass="46920">MSALLQSFRVKYECSCGKFRNLSDLHFCRQCFKIKCEECACVEIDMLYCARCLEASTVPEARLKKNQCFNCVECPMCMNILSGRTENDKFFLICQACSWQTREAGIEDRDSAKKWPVYENEITNEMNDVMNHMKKLEMIQNAPKDSKNRKISKGWSAHHLPNKFGLQSMVEKKRQMMFPDLTPLSVHEPEEPLSLEEELENRYKSKNLRTADQIIRQPLASSDQPLFPVRVPLQGRTSIRCDECERTLVKRDYGVVAYKFKISAFAREYVPDIRISRPVQFENDKTSHVLLTITNLSSSPIQLKISPQEKSRDDLVECSTPPVNISIPCSIDTDTAGVPAEKSDVIVFRQHNRIGLNFDFIPNQSNEHFLALSLEYTQNGSFGLLADKSQNTEEASSKVLKANVIVQLHN</sequence>
<dbReference type="AlphaFoldDB" id="A0A9P1N0T8"/>
<dbReference type="OrthoDB" id="283815at2759"/>
<dbReference type="GO" id="GO:0005938">
    <property type="term" value="C:cell cortex"/>
    <property type="evidence" value="ECO:0007669"/>
    <property type="project" value="UniProtKB-SubCell"/>
</dbReference>
<comment type="subunit">
    <text evidence="14">Subunit of dynactin, a multiprotein complex part of a tripartite complex with dynein and a adapter, such as BICDL1, BICD2 or HOOK3. The dynactin complex is built around ACTR1A/ACTB filament and consists of an actin-related filament composed of a shoulder domain, a pointed end and a barbed end. Its length is defined by its flexible shoulder domain. The soulder is composed of 2 DCTN1 subunits, 4 DCTN2 and 2 DCTN3. The 4 DCNT2 (via N-terminus) bind the ACTR1A filament and act as molecular rulers to determine the length. The pointed end is important for binding dynein-dynactin cargo adapters. Consists of 4 subunits: ACTR10, DCNT4, DCTN5 and DCTN6. The barbed end is composed of a CAPZA1:CAPZB heterodimers, which binds ACTR1A/ACTB filament and dynactin and stabilizes dynactin. Interacts with ATP7B, but not ATP7A, in a copper-dependent manner. Interacts with ANK2; this interaction is required for localization at costameres. Interacts with N4BP2L1.</text>
</comment>
<dbReference type="EMBL" id="CANHGI010000003">
    <property type="protein sequence ID" value="CAI5445778.1"/>
    <property type="molecule type" value="Genomic_DNA"/>
</dbReference>
<dbReference type="InterPro" id="IPR008603">
    <property type="entry name" value="DCTN4"/>
</dbReference>
<dbReference type="GO" id="GO:0001725">
    <property type="term" value="C:stress fiber"/>
    <property type="evidence" value="ECO:0007669"/>
    <property type="project" value="UniProtKB-SubCell"/>
</dbReference>
<dbReference type="GO" id="GO:0005813">
    <property type="term" value="C:centrosome"/>
    <property type="evidence" value="ECO:0007669"/>
    <property type="project" value="UniProtKB-SubCell"/>
</dbReference>
<keyword evidence="8" id="KW-0832">Ubl conjugation</keyword>
<evidence type="ECO:0000256" key="6">
    <source>
        <dbReference type="ARBA" id="ARBA00022499"/>
    </source>
</evidence>
<dbReference type="PANTHER" id="PTHR13034">
    <property type="entry name" value="DYNACTIN P62 SUBUNIT"/>
    <property type="match status" value="1"/>
</dbReference>
<keyword evidence="5" id="KW-0963">Cytoplasm</keyword>
<evidence type="ECO:0000256" key="8">
    <source>
        <dbReference type="ARBA" id="ARBA00022843"/>
    </source>
</evidence>